<organism evidence="3 4">
    <name type="scientific">Garicola koreensis</name>
    <dbReference type="NCBI Taxonomy" id="1262554"/>
    <lineage>
        <taxon>Bacteria</taxon>
        <taxon>Bacillati</taxon>
        <taxon>Actinomycetota</taxon>
        <taxon>Actinomycetes</taxon>
        <taxon>Micrococcales</taxon>
        <taxon>Micrococcaceae</taxon>
        <taxon>Garicola</taxon>
    </lineage>
</organism>
<gene>
    <name evidence="3" type="ORF">FHX47_001581</name>
</gene>
<evidence type="ECO:0000256" key="1">
    <source>
        <dbReference type="SAM" id="MobiDB-lite"/>
    </source>
</evidence>
<feature type="transmembrane region" description="Helical" evidence="2">
    <location>
        <begin position="84"/>
        <end position="105"/>
    </location>
</feature>
<protein>
    <submittedName>
        <fullName evidence="3">Uncharacterized protein</fullName>
    </submittedName>
</protein>
<keyword evidence="2" id="KW-0812">Transmembrane</keyword>
<feature type="transmembrane region" description="Helical" evidence="2">
    <location>
        <begin position="46"/>
        <end position="64"/>
    </location>
</feature>
<evidence type="ECO:0000256" key="2">
    <source>
        <dbReference type="SAM" id="Phobius"/>
    </source>
</evidence>
<evidence type="ECO:0000313" key="3">
    <source>
        <dbReference type="EMBL" id="MBB3667958.1"/>
    </source>
</evidence>
<sequence length="162" mass="16917">MTQNDDAAVSPSGLTSFLRNPWVQGALTGALALIPARKYPGWLRRGIIWAPTFAGAVGLGLLAKNQEPAGDTAQQADAPTVLKVAAAGAAAGAVASVTLAVSFWADEQIERALHWMRVPFPRAVMGAAAGASAGWMVTQENARERTQQTSRTQQASPAPQGR</sequence>
<keyword evidence="2" id="KW-1133">Transmembrane helix</keyword>
<evidence type="ECO:0000313" key="4">
    <source>
        <dbReference type="Proteomes" id="UP000547528"/>
    </source>
</evidence>
<reference evidence="3 4" key="1">
    <citation type="submission" date="2020-08" db="EMBL/GenBank/DDBJ databases">
        <title>Sequencing the genomes of 1000 actinobacteria strains.</title>
        <authorList>
            <person name="Klenk H.-P."/>
        </authorList>
    </citation>
    <scope>NUCLEOTIDE SEQUENCE [LARGE SCALE GENOMIC DNA]</scope>
    <source>
        <strain evidence="3 4">DSM 28238</strain>
    </source>
</reference>
<dbReference type="EMBL" id="JACIBT010000005">
    <property type="protein sequence ID" value="MBB3667958.1"/>
    <property type="molecule type" value="Genomic_DNA"/>
</dbReference>
<comment type="caution">
    <text evidence="3">The sequence shown here is derived from an EMBL/GenBank/DDBJ whole genome shotgun (WGS) entry which is preliminary data.</text>
</comment>
<feature type="region of interest" description="Disordered" evidence="1">
    <location>
        <begin position="139"/>
        <end position="162"/>
    </location>
</feature>
<dbReference type="Proteomes" id="UP000547528">
    <property type="component" value="Unassembled WGS sequence"/>
</dbReference>
<accession>A0A7W5Y191</accession>
<dbReference type="AlphaFoldDB" id="A0A7W5Y191"/>
<proteinExistence type="predicted"/>
<keyword evidence="2" id="KW-0472">Membrane</keyword>
<dbReference type="RefSeq" id="WP_183358370.1">
    <property type="nucleotide sequence ID" value="NZ_BAABKR010000011.1"/>
</dbReference>
<keyword evidence="4" id="KW-1185">Reference proteome</keyword>
<name>A0A7W5Y191_9MICC</name>